<feature type="signal peptide" evidence="2">
    <location>
        <begin position="1"/>
        <end position="18"/>
    </location>
</feature>
<gene>
    <name evidence="3" type="ORF">SAMN05660991_03562</name>
</gene>
<organism evidence="3 4">
    <name type="scientific">Trujillonella endophytica</name>
    <dbReference type="NCBI Taxonomy" id="673521"/>
    <lineage>
        <taxon>Bacteria</taxon>
        <taxon>Bacillati</taxon>
        <taxon>Actinomycetota</taxon>
        <taxon>Actinomycetes</taxon>
        <taxon>Geodermatophilales</taxon>
        <taxon>Geodermatophilaceae</taxon>
        <taxon>Trujillonella</taxon>
    </lineage>
</organism>
<accession>A0A1H8VI75</accession>
<keyword evidence="4" id="KW-1185">Reference proteome</keyword>
<evidence type="ECO:0000313" key="3">
    <source>
        <dbReference type="EMBL" id="SEP15071.1"/>
    </source>
</evidence>
<sequence>MRKAWGVALAAVLAGAVACGSDSGEATGPGAASVGLSPPGTPLAAGLVVPVGTQLVGPVFPRAPHVTVTLHAAFEVTSHAAVLQVDGDPFAAWDDLAGQARAIGVPVPGSGVCLWRITSAEVMRANPGTSPETPVSAARPDVADAVDCFAAARGPLSDGTQVIVEMGLWWWPAGAELHVEVSEGALSEGDVDVYPSSYPETDPGPAPATAADQLPERNPTVSVGTGDPFGEQNNCFELGYDRLTVPAGARLIGGGTTPGLVGFARDFAAVLAVDDPEAVLGELRDQLDEPDSTDGDYRLGEERIADGTSVWSLSGGVSAGGGGCYMWGTPDGTAVLVTTSSD</sequence>
<dbReference type="RefSeq" id="WP_091946523.1">
    <property type="nucleotide sequence ID" value="NZ_FOEE01000012.1"/>
</dbReference>
<evidence type="ECO:0000313" key="4">
    <source>
        <dbReference type="Proteomes" id="UP000198960"/>
    </source>
</evidence>
<keyword evidence="2" id="KW-0732">Signal</keyword>
<evidence type="ECO:0000256" key="2">
    <source>
        <dbReference type="SAM" id="SignalP"/>
    </source>
</evidence>
<protein>
    <submittedName>
        <fullName evidence="3">Uncharacterized protein</fullName>
    </submittedName>
</protein>
<proteinExistence type="predicted"/>
<dbReference type="Proteomes" id="UP000198960">
    <property type="component" value="Unassembled WGS sequence"/>
</dbReference>
<feature type="chain" id="PRO_5038959923" evidence="2">
    <location>
        <begin position="19"/>
        <end position="342"/>
    </location>
</feature>
<dbReference type="EMBL" id="FOEE01000012">
    <property type="protein sequence ID" value="SEP15071.1"/>
    <property type="molecule type" value="Genomic_DNA"/>
</dbReference>
<dbReference type="AlphaFoldDB" id="A0A1H8VI75"/>
<name>A0A1H8VI75_9ACTN</name>
<dbReference type="STRING" id="673521.SAMN05660991_03562"/>
<dbReference type="PROSITE" id="PS51257">
    <property type="entry name" value="PROKAR_LIPOPROTEIN"/>
    <property type="match status" value="1"/>
</dbReference>
<dbReference type="OrthoDB" id="9827165at2"/>
<feature type="compositionally biased region" description="Low complexity" evidence="1">
    <location>
        <begin position="199"/>
        <end position="212"/>
    </location>
</feature>
<reference evidence="4" key="1">
    <citation type="submission" date="2016-10" db="EMBL/GenBank/DDBJ databases">
        <authorList>
            <person name="Varghese N."/>
            <person name="Submissions S."/>
        </authorList>
    </citation>
    <scope>NUCLEOTIDE SEQUENCE [LARGE SCALE GENOMIC DNA]</scope>
    <source>
        <strain evidence="4">DSM 45413</strain>
    </source>
</reference>
<evidence type="ECO:0000256" key="1">
    <source>
        <dbReference type="SAM" id="MobiDB-lite"/>
    </source>
</evidence>
<feature type="region of interest" description="Disordered" evidence="1">
    <location>
        <begin position="196"/>
        <end position="218"/>
    </location>
</feature>